<evidence type="ECO:0000256" key="8">
    <source>
        <dbReference type="ARBA" id="ARBA00022982"/>
    </source>
</evidence>
<dbReference type="PROSITE" id="PS51384">
    <property type="entry name" value="FAD_FR"/>
    <property type="match status" value="1"/>
</dbReference>
<feature type="binding site" evidence="12">
    <location>
        <begin position="148"/>
        <end position="157"/>
    </location>
    <ligand>
        <name>FMN</name>
        <dbReference type="ChEBI" id="CHEBI:58210"/>
    </ligand>
</feature>
<keyword evidence="9" id="KW-0560">Oxidoreductase</keyword>
<feature type="binding site" evidence="12">
    <location>
        <begin position="378"/>
        <end position="381"/>
    </location>
    <ligand>
        <name>FAD</name>
        <dbReference type="ChEBI" id="CHEBI:57692"/>
    </ligand>
</feature>
<dbReference type="Pfam" id="PF00667">
    <property type="entry name" value="FAD_binding_1"/>
    <property type="match status" value="1"/>
</dbReference>
<dbReference type="InterPro" id="IPR017927">
    <property type="entry name" value="FAD-bd_FR_type"/>
</dbReference>
<dbReference type="PRINTS" id="PR00371">
    <property type="entry name" value="FPNCR"/>
</dbReference>
<proteinExistence type="predicted"/>
<comment type="cofactor">
    <cofactor evidence="12">
        <name>FAD</name>
        <dbReference type="ChEBI" id="CHEBI:57692"/>
    </cofactor>
    <text evidence="12">Binds 1 FAD per subunit.</text>
</comment>
<dbReference type="Proteomes" id="UP000248079">
    <property type="component" value="Unassembled WGS sequence"/>
</dbReference>
<dbReference type="GO" id="GO:0005829">
    <property type="term" value="C:cytosol"/>
    <property type="evidence" value="ECO:0007669"/>
    <property type="project" value="TreeGrafter"/>
</dbReference>
<comment type="cofactor">
    <cofactor evidence="12">
        <name>FMN</name>
        <dbReference type="ChEBI" id="CHEBI:58210"/>
    </cofactor>
    <text evidence="12">Binds 1 FMN per subunit.</text>
</comment>
<dbReference type="GO" id="GO:0019344">
    <property type="term" value="P:cysteine biosynthetic process"/>
    <property type="evidence" value="ECO:0007669"/>
    <property type="project" value="UniProtKB-KW"/>
</dbReference>
<sequence>MTNQYQINNEQLTKIDELIKELNKEQLVWLNGYISGLINGGTSSENKLETKVPKSSEKITILYGTHTGHSKEIALYLYDRVSSLGFSPSLKALDEYKKNDLKKEQYLFLIVSTHGEGEPPIQAEEFHEYVLGKRAPKLEGTKFSVLALGDKSYKKFCQTGVDFSEAFKKLGGEEIIPIQKADVAYEEIANNWIDSVAGELQKIQPVTIPTVATENATAKKKKFNRSNPFYAEVLEKVRITTEQSEKEIYHVEISLEDSDIEYQAGDSIGVLPNNPIDLVDLIINHFADDPERIVRVGDKDVSLFRALQHKLEITVLNREVLEKYNQLVQNKELTSLLENEDALDKYLYGADAIDLLEDFPGEIKTDEFIGILRVLYARLYSISSGPTQNPEEVHITVASLRYKHKKRDRNGACSTYISDQINVGDHIPIFIEKNEAFRLPKENDKPLIMVGAGTGVAPYRSFLQEIEQNRKQTNSWLIFGNQRFKEDFLYQVEWQKYLQKGVLNKLDVAFSRDQNEKEYVQHKLKQKAPEVFQWLENGAHFYICGDKNYMAKDVQETLKEIITNEGGITAEKADEYLKKLKRERRLLLDVY</sequence>
<evidence type="ECO:0000256" key="3">
    <source>
        <dbReference type="ARBA" id="ARBA00022605"/>
    </source>
</evidence>
<feature type="binding site" evidence="12">
    <location>
        <begin position="112"/>
        <end position="115"/>
    </location>
    <ligand>
        <name>FMN</name>
        <dbReference type="ChEBI" id="CHEBI:58210"/>
    </ligand>
</feature>
<dbReference type="InterPro" id="IPR029039">
    <property type="entry name" value="Flavoprotein-like_sf"/>
</dbReference>
<keyword evidence="3" id="KW-0028">Amino-acid biosynthesis</keyword>
<organism evidence="15 16">
    <name type="scientific">Marinifilum breve</name>
    <dbReference type="NCBI Taxonomy" id="2184082"/>
    <lineage>
        <taxon>Bacteria</taxon>
        <taxon>Pseudomonadati</taxon>
        <taxon>Bacteroidota</taxon>
        <taxon>Bacteroidia</taxon>
        <taxon>Marinilabiliales</taxon>
        <taxon>Marinifilaceae</taxon>
    </lineage>
</organism>
<evidence type="ECO:0000313" key="16">
    <source>
        <dbReference type="Proteomes" id="UP000248079"/>
    </source>
</evidence>
<dbReference type="InterPro" id="IPR001709">
    <property type="entry name" value="Flavoprot_Pyr_Nucl_cyt_Rdtase"/>
</dbReference>
<dbReference type="SUPFAM" id="SSF52343">
    <property type="entry name" value="Ferredoxin reductase-like, C-terminal NADP-linked domain"/>
    <property type="match status" value="1"/>
</dbReference>
<gene>
    <name evidence="15" type="ORF">DF185_15040</name>
</gene>
<dbReference type="FunFam" id="3.40.50.80:FF:000001">
    <property type="entry name" value="NADPH--cytochrome P450 reductase 1"/>
    <property type="match status" value="1"/>
</dbReference>
<dbReference type="OrthoDB" id="9789468at2"/>
<evidence type="ECO:0000256" key="12">
    <source>
        <dbReference type="PIRSR" id="PIRSR000207-1"/>
    </source>
</evidence>
<dbReference type="GO" id="GO:0050660">
    <property type="term" value="F:flavin adenine dinucleotide binding"/>
    <property type="evidence" value="ECO:0007669"/>
    <property type="project" value="InterPro"/>
</dbReference>
<evidence type="ECO:0000256" key="5">
    <source>
        <dbReference type="ARBA" id="ARBA00022643"/>
    </source>
</evidence>
<keyword evidence="5 12" id="KW-0288">FMN</keyword>
<keyword evidence="4" id="KW-0285">Flavoprotein</keyword>
<dbReference type="SUPFAM" id="SSF63380">
    <property type="entry name" value="Riboflavin synthase domain-like"/>
    <property type="match status" value="1"/>
</dbReference>
<dbReference type="Gene3D" id="2.40.30.10">
    <property type="entry name" value="Translation factors"/>
    <property type="match status" value="1"/>
</dbReference>
<dbReference type="PROSITE" id="PS50902">
    <property type="entry name" value="FLAVODOXIN_LIKE"/>
    <property type="match status" value="1"/>
</dbReference>
<dbReference type="SUPFAM" id="SSF52218">
    <property type="entry name" value="Flavoproteins"/>
    <property type="match status" value="1"/>
</dbReference>
<evidence type="ECO:0000259" key="13">
    <source>
        <dbReference type="PROSITE" id="PS50902"/>
    </source>
</evidence>
<name>A0A2V3ZVR9_9BACT</name>
<dbReference type="Gene3D" id="1.20.990.10">
    <property type="entry name" value="NADPH-cytochrome p450 Reductase, Chain A, domain 3"/>
    <property type="match status" value="1"/>
</dbReference>
<evidence type="ECO:0000256" key="9">
    <source>
        <dbReference type="ARBA" id="ARBA00023002"/>
    </source>
</evidence>
<dbReference type="PANTHER" id="PTHR19384">
    <property type="entry name" value="NITRIC OXIDE SYNTHASE-RELATED"/>
    <property type="match status" value="1"/>
</dbReference>
<feature type="binding site" evidence="12">
    <location>
        <position position="314"/>
    </location>
    <ligand>
        <name>FAD</name>
        <dbReference type="ChEBI" id="CHEBI:57692"/>
    </ligand>
</feature>
<protein>
    <recommendedName>
        <fullName evidence="1">assimilatory sulfite reductase (NADPH)</fullName>
        <ecNumber evidence="1">1.8.1.2</ecNumber>
    </recommendedName>
</protein>
<dbReference type="RefSeq" id="WP_110361583.1">
    <property type="nucleotide sequence ID" value="NZ_QFLI01000006.1"/>
</dbReference>
<dbReference type="InterPro" id="IPR001433">
    <property type="entry name" value="OxRdtase_FAD/NAD-bd"/>
</dbReference>
<feature type="binding site" evidence="12">
    <location>
        <position position="591"/>
    </location>
    <ligand>
        <name>FAD</name>
        <dbReference type="ChEBI" id="CHEBI:57692"/>
    </ligand>
</feature>
<dbReference type="CDD" id="cd06199">
    <property type="entry name" value="SiR"/>
    <property type="match status" value="1"/>
</dbReference>
<dbReference type="PIRSF" id="PIRSF000207">
    <property type="entry name" value="SiR-FP_CysJ"/>
    <property type="match status" value="1"/>
</dbReference>
<dbReference type="InterPro" id="IPR008254">
    <property type="entry name" value="Flavodoxin/NO_synth"/>
</dbReference>
<keyword evidence="2" id="KW-0813">Transport</keyword>
<keyword evidence="6 12" id="KW-0274">FAD</keyword>
<feature type="domain" description="Flavodoxin-like" evidence="13">
    <location>
        <begin position="59"/>
        <end position="197"/>
    </location>
</feature>
<comment type="caution">
    <text evidence="15">The sequence shown here is derived from an EMBL/GenBank/DDBJ whole genome shotgun (WGS) entry which is preliminary data.</text>
</comment>
<dbReference type="InterPro" id="IPR003097">
    <property type="entry name" value="CysJ-like_FAD-binding"/>
</dbReference>
<keyword evidence="10" id="KW-0198">Cysteine biosynthesis</keyword>
<dbReference type="GO" id="GO:0004783">
    <property type="term" value="F:sulfite reductase (NADPH) activity"/>
    <property type="evidence" value="ECO:0007669"/>
    <property type="project" value="UniProtKB-EC"/>
</dbReference>
<dbReference type="Pfam" id="PF00258">
    <property type="entry name" value="Flavodoxin_1"/>
    <property type="match status" value="1"/>
</dbReference>
<evidence type="ECO:0000259" key="14">
    <source>
        <dbReference type="PROSITE" id="PS51384"/>
    </source>
</evidence>
<dbReference type="PANTHER" id="PTHR19384:SF128">
    <property type="entry name" value="NADPH OXIDOREDUCTASE A"/>
    <property type="match status" value="1"/>
</dbReference>
<dbReference type="GO" id="GO:0010181">
    <property type="term" value="F:FMN binding"/>
    <property type="evidence" value="ECO:0007669"/>
    <property type="project" value="InterPro"/>
</dbReference>
<dbReference type="EC" id="1.8.1.2" evidence="1"/>
<keyword evidence="16" id="KW-1185">Reference proteome</keyword>
<evidence type="ECO:0000256" key="7">
    <source>
        <dbReference type="ARBA" id="ARBA00022857"/>
    </source>
</evidence>
<evidence type="ECO:0000256" key="2">
    <source>
        <dbReference type="ARBA" id="ARBA00022448"/>
    </source>
</evidence>
<dbReference type="InterPro" id="IPR017938">
    <property type="entry name" value="Riboflavin_synthase-like_b-brl"/>
</dbReference>
<dbReference type="EMBL" id="QFLI01000006">
    <property type="protein sequence ID" value="PXX99190.1"/>
    <property type="molecule type" value="Genomic_DNA"/>
</dbReference>
<dbReference type="NCBIfam" id="TIGR01931">
    <property type="entry name" value="cysJ"/>
    <property type="match status" value="1"/>
</dbReference>
<dbReference type="InterPro" id="IPR039261">
    <property type="entry name" value="FNR_nucleotide-bd"/>
</dbReference>
<feature type="domain" description="FAD-binding FR-type" evidence="14">
    <location>
        <begin position="226"/>
        <end position="440"/>
    </location>
</feature>
<keyword evidence="7 12" id="KW-0521">NADP</keyword>
<evidence type="ECO:0000256" key="1">
    <source>
        <dbReference type="ARBA" id="ARBA00012604"/>
    </source>
</evidence>
<feature type="binding site" evidence="12">
    <location>
        <begin position="511"/>
        <end position="512"/>
    </location>
    <ligand>
        <name>NADP(+)</name>
        <dbReference type="ChEBI" id="CHEBI:58349"/>
    </ligand>
</feature>
<dbReference type="InterPro" id="IPR001094">
    <property type="entry name" value="Flavdoxin-like"/>
</dbReference>
<feature type="binding site" evidence="12">
    <location>
        <begin position="411"/>
        <end position="414"/>
    </location>
    <ligand>
        <name>FAD</name>
        <dbReference type="ChEBI" id="CHEBI:57692"/>
    </ligand>
</feature>
<comment type="catalytic activity">
    <reaction evidence="11">
        <text>hydrogen sulfide + 3 NADP(+) + 3 H2O = sulfite + 3 NADPH + 4 H(+)</text>
        <dbReference type="Rhea" id="RHEA:13801"/>
        <dbReference type="ChEBI" id="CHEBI:15377"/>
        <dbReference type="ChEBI" id="CHEBI:15378"/>
        <dbReference type="ChEBI" id="CHEBI:17359"/>
        <dbReference type="ChEBI" id="CHEBI:29919"/>
        <dbReference type="ChEBI" id="CHEBI:57783"/>
        <dbReference type="ChEBI" id="CHEBI:58349"/>
        <dbReference type="EC" id="1.8.1.2"/>
    </reaction>
</comment>
<evidence type="ECO:0000256" key="4">
    <source>
        <dbReference type="ARBA" id="ARBA00022630"/>
    </source>
</evidence>
<feature type="binding site" evidence="12">
    <location>
        <begin position="396"/>
        <end position="398"/>
    </location>
    <ligand>
        <name>FAD</name>
        <dbReference type="ChEBI" id="CHEBI:57692"/>
    </ligand>
</feature>
<feature type="binding site" evidence="12">
    <location>
        <position position="402"/>
    </location>
    <ligand>
        <name>FAD</name>
        <dbReference type="ChEBI" id="CHEBI:57692"/>
    </ligand>
</feature>
<dbReference type="PRINTS" id="PR00369">
    <property type="entry name" value="FLAVODOXIN"/>
</dbReference>
<dbReference type="InterPro" id="IPR023173">
    <property type="entry name" value="NADPH_Cyt_P450_Rdtase_alpha"/>
</dbReference>
<evidence type="ECO:0000313" key="15">
    <source>
        <dbReference type="EMBL" id="PXX99190.1"/>
    </source>
</evidence>
<dbReference type="Gene3D" id="3.40.50.360">
    <property type="match status" value="1"/>
</dbReference>
<accession>A0A2V3ZVR9</accession>
<dbReference type="AlphaFoldDB" id="A0A2V3ZVR9"/>
<dbReference type="Gene3D" id="3.40.50.80">
    <property type="entry name" value="Nucleotide-binding domain of ferredoxin-NADP reductase (FNR) module"/>
    <property type="match status" value="1"/>
</dbReference>
<evidence type="ECO:0000256" key="10">
    <source>
        <dbReference type="ARBA" id="ARBA00023192"/>
    </source>
</evidence>
<feature type="binding site" evidence="12">
    <location>
        <position position="553"/>
    </location>
    <ligand>
        <name>NADP(+)</name>
        <dbReference type="ChEBI" id="CHEBI:58349"/>
    </ligand>
</feature>
<dbReference type="InterPro" id="IPR010199">
    <property type="entry name" value="CysJ"/>
</dbReference>
<evidence type="ECO:0000256" key="6">
    <source>
        <dbReference type="ARBA" id="ARBA00022827"/>
    </source>
</evidence>
<evidence type="ECO:0000256" key="11">
    <source>
        <dbReference type="ARBA" id="ARBA00052219"/>
    </source>
</evidence>
<feature type="binding site" evidence="12">
    <location>
        <begin position="517"/>
        <end position="521"/>
    </location>
    <ligand>
        <name>NADP(+)</name>
        <dbReference type="ChEBI" id="CHEBI:58349"/>
    </ligand>
</feature>
<reference evidence="15 16" key="1">
    <citation type="submission" date="2018-05" db="EMBL/GenBank/DDBJ databases">
        <title>Marinifilum breve JC075T sp. nov., a marine bacterium isolated from Yongle Blue Hole in the South China Sea.</title>
        <authorList>
            <person name="Fu T."/>
        </authorList>
    </citation>
    <scope>NUCLEOTIDE SEQUENCE [LARGE SCALE GENOMIC DNA]</scope>
    <source>
        <strain evidence="15 16">JC075</strain>
    </source>
</reference>
<dbReference type="Pfam" id="PF00175">
    <property type="entry name" value="NAD_binding_1"/>
    <property type="match status" value="1"/>
</dbReference>
<keyword evidence="8" id="KW-0249">Electron transport</keyword>